<feature type="transmembrane region" description="Helical" evidence="6">
    <location>
        <begin position="342"/>
        <end position="362"/>
    </location>
</feature>
<dbReference type="Proteomes" id="UP001200537">
    <property type="component" value="Unassembled WGS sequence"/>
</dbReference>
<dbReference type="EMBL" id="JAKNHJ010000010">
    <property type="protein sequence ID" value="MCG4618017.1"/>
    <property type="molecule type" value="Genomic_DNA"/>
</dbReference>
<sequence length="431" mass="47681">MRRLLEAILGPLRRNKFISQVLTLVTGTAVAQVIGIALSIPLARLYTPNDFGHFAIFCSITALAATIASLRYDLAIVLPKSDTVAKQIQRLARRCIVFISIITSLLCIASAGWIGKTYHSQPLTICLFFSGISVYEIAELANLQYWLTRKTNYQLIAINRVIQTTGVAMLQLGFFFIFPSVVGLFLGTITGQAFALFILLWKSREELRFNPSEEVPPMRTLAIRYRKMPLLNGPNALVEGVRNNGMSLIVGLAGAGILGQFTKAQGILQVPMGFITASITQVFYQRLSTAKPGEMTPLVRTVSKKLILFAIPIFALVFLLAPWLFVFLFGPQWDQAGYYARALTPWILVTVVTSPVSNIYLATETQGRMLVFSIVYCTIPLLILAFSPLPMLQTVTIMSLTMAAMLLFMLGMAFDVAKKFDRGMLKTKPAT</sequence>
<reference evidence="7" key="1">
    <citation type="submission" date="2022-01" db="EMBL/GenBank/DDBJ databases">
        <title>Collection of gut derived symbiotic bacterial strains cultured from healthy donors.</title>
        <authorList>
            <person name="Lin H."/>
            <person name="Kohout C."/>
            <person name="Waligurski E."/>
            <person name="Pamer E.G."/>
        </authorList>
    </citation>
    <scope>NUCLEOTIDE SEQUENCE</scope>
    <source>
        <strain evidence="7">DFI.7.46</strain>
    </source>
</reference>
<feature type="transmembrane region" description="Helical" evidence="6">
    <location>
        <begin position="21"/>
        <end position="42"/>
    </location>
</feature>
<feature type="transmembrane region" description="Helical" evidence="6">
    <location>
        <begin position="95"/>
        <end position="114"/>
    </location>
</feature>
<evidence type="ECO:0000256" key="6">
    <source>
        <dbReference type="SAM" id="Phobius"/>
    </source>
</evidence>
<evidence type="ECO:0000256" key="4">
    <source>
        <dbReference type="ARBA" id="ARBA00022989"/>
    </source>
</evidence>
<name>A0AAJ1BDM8_9ACTO</name>
<keyword evidence="4 6" id="KW-1133">Transmembrane helix</keyword>
<evidence type="ECO:0000256" key="5">
    <source>
        <dbReference type="ARBA" id="ARBA00023136"/>
    </source>
</evidence>
<comment type="subcellular location">
    <subcellularLocation>
        <location evidence="1">Cell membrane</location>
        <topology evidence="1">Multi-pass membrane protein</topology>
    </subcellularLocation>
</comment>
<dbReference type="PANTHER" id="PTHR30250">
    <property type="entry name" value="PST FAMILY PREDICTED COLANIC ACID TRANSPORTER"/>
    <property type="match status" value="1"/>
</dbReference>
<dbReference type="RefSeq" id="WP_024059694.1">
    <property type="nucleotide sequence ID" value="NZ_JAGZVZ010000002.1"/>
</dbReference>
<dbReference type="Pfam" id="PF13440">
    <property type="entry name" value="Polysacc_synt_3"/>
    <property type="match status" value="1"/>
</dbReference>
<feature type="transmembrane region" description="Helical" evidence="6">
    <location>
        <begin position="120"/>
        <end position="138"/>
    </location>
</feature>
<keyword evidence="5 6" id="KW-0472">Membrane</keyword>
<comment type="caution">
    <text evidence="7">The sequence shown here is derived from an EMBL/GenBank/DDBJ whole genome shotgun (WGS) entry which is preliminary data.</text>
</comment>
<evidence type="ECO:0000313" key="8">
    <source>
        <dbReference type="Proteomes" id="UP001200537"/>
    </source>
</evidence>
<keyword evidence="2" id="KW-1003">Cell membrane</keyword>
<organism evidence="7 8">
    <name type="scientific">Varibaculum cambriense</name>
    <dbReference type="NCBI Taxonomy" id="184870"/>
    <lineage>
        <taxon>Bacteria</taxon>
        <taxon>Bacillati</taxon>
        <taxon>Actinomycetota</taxon>
        <taxon>Actinomycetes</taxon>
        <taxon>Actinomycetales</taxon>
        <taxon>Actinomycetaceae</taxon>
        <taxon>Varibaculum</taxon>
    </lineage>
</organism>
<dbReference type="PANTHER" id="PTHR30250:SF28">
    <property type="entry name" value="POLYSACCHARIDE BIOSYNTHESIS PROTEIN"/>
    <property type="match status" value="1"/>
</dbReference>
<dbReference type="AlphaFoldDB" id="A0AAJ1BDM8"/>
<feature type="transmembrane region" description="Helical" evidence="6">
    <location>
        <begin position="158"/>
        <end position="178"/>
    </location>
</feature>
<feature type="transmembrane region" description="Helical" evidence="6">
    <location>
        <begin position="369"/>
        <end position="389"/>
    </location>
</feature>
<protein>
    <submittedName>
        <fullName evidence="7">Oligosaccharide flippase family protein</fullName>
    </submittedName>
</protein>
<dbReference type="InterPro" id="IPR050833">
    <property type="entry name" value="Poly_Biosynth_Transport"/>
</dbReference>
<gene>
    <name evidence="7" type="ORF">L0M99_05870</name>
</gene>
<dbReference type="GO" id="GO:0005886">
    <property type="term" value="C:plasma membrane"/>
    <property type="evidence" value="ECO:0007669"/>
    <property type="project" value="UniProtKB-SubCell"/>
</dbReference>
<evidence type="ECO:0000256" key="1">
    <source>
        <dbReference type="ARBA" id="ARBA00004651"/>
    </source>
</evidence>
<accession>A0AAJ1BDM8</accession>
<feature type="transmembrane region" description="Helical" evidence="6">
    <location>
        <begin position="395"/>
        <end position="417"/>
    </location>
</feature>
<keyword evidence="3 6" id="KW-0812">Transmembrane</keyword>
<evidence type="ECO:0000256" key="2">
    <source>
        <dbReference type="ARBA" id="ARBA00022475"/>
    </source>
</evidence>
<evidence type="ECO:0000256" key="3">
    <source>
        <dbReference type="ARBA" id="ARBA00022692"/>
    </source>
</evidence>
<evidence type="ECO:0000313" key="7">
    <source>
        <dbReference type="EMBL" id="MCG4618017.1"/>
    </source>
</evidence>
<feature type="transmembrane region" description="Helical" evidence="6">
    <location>
        <begin position="184"/>
        <end position="201"/>
    </location>
</feature>
<proteinExistence type="predicted"/>
<feature type="transmembrane region" description="Helical" evidence="6">
    <location>
        <begin position="54"/>
        <end position="74"/>
    </location>
</feature>
<feature type="transmembrane region" description="Helical" evidence="6">
    <location>
        <begin position="306"/>
        <end position="330"/>
    </location>
</feature>